<keyword evidence="1" id="KW-0732">Signal</keyword>
<dbReference type="Proteomes" id="UP000255355">
    <property type="component" value="Unassembled WGS sequence"/>
</dbReference>
<evidence type="ECO:0000313" key="3">
    <source>
        <dbReference type="Proteomes" id="UP000255355"/>
    </source>
</evidence>
<accession>A0A370GV63</accession>
<keyword evidence="3" id="KW-1185">Reference proteome</keyword>
<dbReference type="STRING" id="1210089.GCA_001613165_03011"/>
<evidence type="ECO:0008006" key="4">
    <source>
        <dbReference type="Google" id="ProtNLM"/>
    </source>
</evidence>
<gene>
    <name evidence="2" type="ORF">DFR68_111223</name>
</gene>
<dbReference type="OrthoDB" id="4558567at2"/>
<sequence length="109" mass="10660">MVRNTLVKSLTVISMPLVAAAIYAGPASAESSPYADQAAPVAGVPLQSDDIATNPNAQFPDPVLNGTVLGAGIGSAVGSATGFGGPVIGGLIGALIGHFNPDVVPQVLP</sequence>
<evidence type="ECO:0000313" key="2">
    <source>
        <dbReference type="EMBL" id="RDI46464.1"/>
    </source>
</evidence>
<dbReference type="AlphaFoldDB" id="A0A370GV63"/>
<proteinExistence type="predicted"/>
<evidence type="ECO:0000256" key="1">
    <source>
        <dbReference type="SAM" id="SignalP"/>
    </source>
</evidence>
<organism evidence="2 3">
    <name type="scientific">Nocardia mexicana</name>
    <dbReference type="NCBI Taxonomy" id="279262"/>
    <lineage>
        <taxon>Bacteria</taxon>
        <taxon>Bacillati</taxon>
        <taxon>Actinomycetota</taxon>
        <taxon>Actinomycetes</taxon>
        <taxon>Mycobacteriales</taxon>
        <taxon>Nocardiaceae</taxon>
        <taxon>Nocardia</taxon>
    </lineage>
</organism>
<protein>
    <recommendedName>
        <fullName evidence="4">Glycine zipper domain-containing protein</fullName>
    </recommendedName>
</protein>
<dbReference type="RefSeq" id="WP_147289078.1">
    <property type="nucleotide sequence ID" value="NZ_QQAZ01000011.1"/>
</dbReference>
<feature type="signal peptide" evidence="1">
    <location>
        <begin position="1"/>
        <end position="29"/>
    </location>
</feature>
<dbReference type="EMBL" id="QQAZ01000011">
    <property type="protein sequence ID" value="RDI46464.1"/>
    <property type="molecule type" value="Genomic_DNA"/>
</dbReference>
<comment type="caution">
    <text evidence="2">The sequence shown here is derived from an EMBL/GenBank/DDBJ whole genome shotgun (WGS) entry which is preliminary data.</text>
</comment>
<reference evidence="2 3" key="1">
    <citation type="submission" date="2018-07" db="EMBL/GenBank/DDBJ databases">
        <title>Genomic Encyclopedia of Type Strains, Phase IV (KMG-IV): sequencing the most valuable type-strain genomes for metagenomic binning, comparative biology and taxonomic classification.</title>
        <authorList>
            <person name="Goeker M."/>
        </authorList>
    </citation>
    <scope>NUCLEOTIDE SEQUENCE [LARGE SCALE GENOMIC DNA]</scope>
    <source>
        <strain evidence="2 3">DSM 44952</strain>
    </source>
</reference>
<feature type="chain" id="PRO_5017017656" description="Glycine zipper domain-containing protein" evidence="1">
    <location>
        <begin position="30"/>
        <end position="109"/>
    </location>
</feature>
<name>A0A370GV63_9NOCA</name>